<dbReference type="SUPFAM" id="SSF54373">
    <property type="entry name" value="FAD-linked reductases, C-terminal domain"/>
    <property type="match status" value="1"/>
</dbReference>
<reference evidence="3" key="1">
    <citation type="submission" date="2023-01" db="EMBL/GenBank/DDBJ databases">
        <title>Key to firefly adult light organ development and bioluminescence: homeobox transcription factors regulate luciferase expression and transportation to peroxisome.</title>
        <authorList>
            <person name="Fu X."/>
        </authorList>
    </citation>
    <scope>NUCLEOTIDE SEQUENCE [LARGE SCALE GENOMIC DNA]</scope>
</reference>
<accession>A0AAN7PD80</accession>
<protein>
    <recommendedName>
        <fullName evidence="1">Amine oxidase domain-containing protein</fullName>
    </recommendedName>
</protein>
<sequence length="531" mass="58419">MFLCKRLHKIIYDILINHKLIAIIQPKSIHTSTVRVRCEPRGEKYEVCTIADCMVDPCKPEPTVIIIGAGIAGLSAAHRLTQCGISNFTVLEATDRPGGRIHSCWLGDVIAEMGAEFIEGSCMANPVYNLACQEGLLKPPTKRLDPSRTLYCTSDGRAIDVPTSIAAFHTFQHIEHEAMLLFSMAGGRGHGSLMNFFQLRIQQELLHFPEEQRYDAARVMYGLTNSIRSRIGEDLNQVSADNYGSFITIPGGAVKVPLGYVGVLAPLLRDLPECAVKYCKPVDNIRWGAIQQGGPRAVVRCCDGEEFCGDYVIITVSLGVLKQHADKLFCPTLPAEKMEAIYNLGYGQVNKIFLDYARPFWIWSEGGLRFAWSADELAHRSDWTKGLSVVEEVDGSKHVLCAYVSGSEAKQMEQASDEEVAAGVTKVLRQFTGDASLPFPNTILRSKWSNDPYFYGAYSFMSLSSTVGHQCDLSSPLPGPCEPVPPILLFAGEATCTGHYSTVHGARLSGIREAERIIQLTKRHGGPPPKH</sequence>
<comment type="caution">
    <text evidence="2">The sequence shown here is derived from an EMBL/GenBank/DDBJ whole genome shotgun (WGS) entry which is preliminary data.</text>
</comment>
<feature type="domain" description="Amine oxidase" evidence="1">
    <location>
        <begin position="71"/>
        <end position="518"/>
    </location>
</feature>
<dbReference type="Gene3D" id="3.90.660.10">
    <property type="match status" value="1"/>
</dbReference>
<dbReference type="Gene3D" id="3.50.50.60">
    <property type="entry name" value="FAD/NAD(P)-binding domain"/>
    <property type="match status" value="1"/>
</dbReference>
<dbReference type="PANTHER" id="PTHR10742:SF416">
    <property type="entry name" value="SPERMINE OXIDASE"/>
    <property type="match status" value="1"/>
</dbReference>
<gene>
    <name evidence="2" type="ORF">RN001_008372</name>
</gene>
<dbReference type="PANTHER" id="PTHR10742">
    <property type="entry name" value="FLAVIN MONOAMINE OXIDASE"/>
    <property type="match status" value="1"/>
</dbReference>
<dbReference type="GO" id="GO:0046592">
    <property type="term" value="F:polyamine oxidase activity"/>
    <property type="evidence" value="ECO:0007669"/>
    <property type="project" value="TreeGrafter"/>
</dbReference>
<name>A0AAN7PD80_9COLE</name>
<proteinExistence type="predicted"/>
<dbReference type="InterPro" id="IPR036188">
    <property type="entry name" value="FAD/NAD-bd_sf"/>
</dbReference>
<dbReference type="Pfam" id="PF01593">
    <property type="entry name" value="Amino_oxidase"/>
    <property type="match status" value="1"/>
</dbReference>
<evidence type="ECO:0000259" key="1">
    <source>
        <dbReference type="Pfam" id="PF01593"/>
    </source>
</evidence>
<evidence type="ECO:0000313" key="2">
    <source>
        <dbReference type="EMBL" id="KAK4880226.1"/>
    </source>
</evidence>
<dbReference type="InterPro" id="IPR002937">
    <property type="entry name" value="Amino_oxidase"/>
</dbReference>
<dbReference type="AlphaFoldDB" id="A0AAN7PD80"/>
<keyword evidence="3" id="KW-1185">Reference proteome</keyword>
<organism evidence="2 3">
    <name type="scientific">Aquatica leii</name>
    <dbReference type="NCBI Taxonomy" id="1421715"/>
    <lineage>
        <taxon>Eukaryota</taxon>
        <taxon>Metazoa</taxon>
        <taxon>Ecdysozoa</taxon>
        <taxon>Arthropoda</taxon>
        <taxon>Hexapoda</taxon>
        <taxon>Insecta</taxon>
        <taxon>Pterygota</taxon>
        <taxon>Neoptera</taxon>
        <taxon>Endopterygota</taxon>
        <taxon>Coleoptera</taxon>
        <taxon>Polyphaga</taxon>
        <taxon>Elateriformia</taxon>
        <taxon>Elateroidea</taxon>
        <taxon>Lampyridae</taxon>
        <taxon>Luciolinae</taxon>
        <taxon>Aquatica</taxon>
    </lineage>
</organism>
<dbReference type="Proteomes" id="UP001353858">
    <property type="component" value="Unassembled WGS sequence"/>
</dbReference>
<dbReference type="SUPFAM" id="SSF51905">
    <property type="entry name" value="FAD/NAD(P)-binding domain"/>
    <property type="match status" value="1"/>
</dbReference>
<evidence type="ECO:0000313" key="3">
    <source>
        <dbReference type="Proteomes" id="UP001353858"/>
    </source>
</evidence>
<dbReference type="InterPro" id="IPR050281">
    <property type="entry name" value="Flavin_monoamine_oxidase"/>
</dbReference>
<dbReference type="EMBL" id="JARPUR010000003">
    <property type="protein sequence ID" value="KAK4880226.1"/>
    <property type="molecule type" value="Genomic_DNA"/>
</dbReference>